<dbReference type="InterPro" id="IPR036021">
    <property type="entry name" value="Tungsten_al_ferr_oxy-like_C"/>
</dbReference>
<name>A0A1I3BAH2_9FIRM</name>
<dbReference type="GO" id="GO:0051539">
    <property type="term" value="F:4 iron, 4 sulfur cluster binding"/>
    <property type="evidence" value="ECO:0007669"/>
    <property type="project" value="UniProtKB-KW"/>
</dbReference>
<dbReference type="InterPro" id="IPR013984">
    <property type="entry name" value="Ald_Fedxn_OxRdtase_dom2"/>
</dbReference>
<dbReference type="SUPFAM" id="SSF56228">
    <property type="entry name" value="Aldehyde ferredoxin oxidoreductase, N-terminal domain"/>
    <property type="match status" value="1"/>
</dbReference>
<dbReference type="STRING" id="69895.SAMN05192551_101689"/>
<keyword evidence="11" id="KW-1185">Reference proteome</keyword>
<dbReference type="GO" id="GO:0009055">
    <property type="term" value="F:electron transfer activity"/>
    <property type="evidence" value="ECO:0007669"/>
    <property type="project" value="InterPro"/>
</dbReference>
<dbReference type="InterPro" id="IPR001203">
    <property type="entry name" value="OxRdtase_Ald_Fedxn_C"/>
</dbReference>
<evidence type="ECO:0000256" key="1">
    <source>
        <dbReference type="ARBA" id="ARBA00001966"/>
    </source>
</evidence>
<dbReference type="Pfam" id="PF02730">
    <property type="entry name" value="AFOR_N"/>
    <property type="match status" value="1"/>
</dbReference>
<dbReference type="AlphaFoldDB" id="A0A1I3BAH2"/>
<gene>
    <name evidence="10" type="ORF">SAMN05192551_101689</name>
</gene>
<dbReference type="EMBL" id="FOQA01000001">
    <property type="protein sequence ID" value="SFH59293.1"/>
    <property type="molecule type" value="Genomic_DNA"/>
</dbReference>
<evidence type="ECO:0000256" key="2">
    <source>
        <dbReference type="ARBA" id="ARBA00011032"/>
    </source>
</evidence>
<evidence type="ECO:0000256" key="7">
    <source>
        <dbReference type="ARBA" id="ARBA00023014"/>
    </source>
</evidence>
<dbReference type="SUPFAM" id="SSF48310">
    <property type="entry name" value="Aldehyde ferredoxin oxidoreductase, C-terminal domains"/>
    <property type="match status" value="1"/>
</dbReference>
<evidence type="ECO:0000256" key="8">
    <source>
        <dbReference type="ARBA" id="ARBA00049934"/>
    </source>
</evidence>
<evidence type="ECO:0000256" key="5">
    <source>
        <dbReference type="ARBA" id="ARBA00023002"/>
    </source>
</evidence>
<dbReference type="Gene3D" id="1.10.569.10">
    <property type="entry name" value="Aldehyde Ferredoxin Oxidoreductase Protein, subunit A, domain 2"/>
    <property type="match status" value="1"/>
</dbReference>
<keyword evidence="3" id="KW-0004">4Fe-4S</keyword>
<keyword evidence="5" id="KW-0560">Oxidoreductase</keyword>
<keyword evidence="7" id="KW-0411">Iron-sulfur</keyword>
<reference evidence="11" key="1">
    <citation type="submission" date="2016-10" db="EMBL/GenBank/DDBJ databases">
        <authorList>
            <person name="Varghese N."/>
            <person name="Submissions S."/>
        </authorList>
    </citation>
    <scope>NUCLEOTIDE SEQUENCE [LARGE SCALE GENOMIC DNA]</scope>
    <source>
        <strain evidence="11">Z-7934</strain>
    </source>
</reference>
<dbReference type="InterPro" id="IPR013983">
    <property type="entry name" value="Ald_Fedxn_OxRdtase_N"/>
</dbReference>
<keyword evidence="4" id="KW-0479">Metal-binding</keyword>
<dbReference type="Proteomes" id="UP000199287">
    <property type="component" value="Unassembled WGS sequence"/>
</dbReference>
<dbReference type="Pfam" id="PF01314">
    <property type="entry name" value="AFOR_C"/>
    <property type="match status" value="1"/>
</dbReference>
<evidence type="ECO:0000256" key="3">
    <source>
        <dbReference type="ARBA" id="ARBA00022485"/>
    </source>
</evidence>
<comment type="cofactor">
    <cofactor evidence="8">
        <name>tungstopterin</name>
        <dbReference type="ChEBI" id="CHEBI:30402"/>
    </cofactor>
</comment>
<dbReference type="Gene3D" id="1.10.599.10">
    <property type="entry name" value="Aldehyde Ferredoxin Oxidoreductase Protein, subunit A, domain 3"/>
    <property type="match status" value="1"/>
</dbReference>
<dbReference type="PANTHER" id="PTHR30038:SF0">
    <property type="entry name" value="TUNGSTEN-CONTAINING ALDEHYDE FERREDOXIN OXIDOREDUCTASE"/>
    <property type="match status" value="1"/>
</dbReference>
<comment type="similarity">
    <text evidence="2">Belongs to the AOR/FOR family.</text>
</comment>
<dbReference type="OrthoDB" id="9763894at2"/>
<organism evidence="10 11">
    <name type="scientific">Tindallia magadiensis</name>
    <dbReference type="NCBI Taxonomy" id="69895"/>
    <lineage>
        <taxon>Bacteria</taxon>
        <taxon>Bacillati</taxon>
        <taxon>Bacillota</taxon>
        <taxon>Clostridia</taxon>
        <taxon>Peptostreptococcales</taxon>
        <taxon>Tindalliaceae</taxon>
        <taxon>Tindallia</taxon>
    </lineage>
</organism>
<comment type="cofactor">
    <cofactor evidence="1">
        <name>[4Fe-4S] cluster</name>
        <dbReference type="ChEBI" id="CHEBI:49883"/>
    </cofactor>
</comment>
<evidence type="ECO:0000256" key="4">
    <source>
        <dbReference type="ARBA" id="ARBA00022723"/>
    </source>
</evidence>
<dbReference type="InterPro" id="IPR051919">
    <property type="entry name" value="W-dependent_AOR"/>
</dbReference>
<dbReference type="RefSeq" id="WP_093369723.1">
    <property type="nucleotide sequence ID" value="NZ_FOQA01000001.1"/>
</dbReference>
<sequence length="568" mass="61245">MCKILRIHLETGQIKEEKVSDDQTFIAGRALTSKIIAEEVDPVCDVFGENNKLIFAAGLYAGTTISCANRISIGGKSPLTGTIKESNAGGTFAYKMGKLGIRAIILEGLPSEDHMKILHINKDTATLIPADEYRNMPVYETAEKLKERFGEKVAISLIGPTGERKSLAAGIANTDNEGRPARYAGRGGLGALMGSKKIKAVVLDDGYATGPKVASPEKLKTLRSSLNKEILNNEALGRFTKYGTAGMVDITNSLGALPTKNFSRGSFDMAEEINGNKLYQTICQRGGGGNPSHSCMPGCVIRCSNVFPDFDGAEVVAPLEYETISLLGSNCGIGDLDIIAKLNYQCNNLGLDTIDIGGAIGIAMEAGVIDFGDGAGALRLMEEIESNTYLGRLLASGGSRTGQVLGVRRIPAVKGQIMAAYDPRAVKGLGVTYATSTMGADHTAGQTVRMPVEHHKADGQVENSKEAQITNTMHDCIGTCLFINPAFANNKHWLADLAMAIYGKDCQYEDLRNISKATLLKERSFNEQAGFSIKENRLPEFFYTEENPDSQTVFDVSEKEMEKIFDFE</sequence>
<protein>
    <submittedName>
        <fullName evidence="10">Aldehyde:ferredoxin oxidoreductase</fullName>
    </submittedName>
</protein>
<dbReference type="InterPro" id="IPR013985">
    <property type="entry name" value="Ald_Fedxn_OxRdtase_dom3"/>
</dbReference>
<keyword evidence="6" id="KW-0408">Iron</keyword>
<accession>A0A1I3BAH2</accession>
<dbReference type="PANTHER" id="PTHR30038">
    <property type="entry name" value="ALDEHYDE FERREDOXIN OXIDOREDUCTASE"/>
    <property type="match status" value="1"/>
</dbReference>
<dbReference type="InterPro" id="IPR036503">
    <property type="entry name" value="Ald_Fedxn_OxRdtase_N_sf"/>
</dbReference>
<evidence type="ECO:0000313" key="10">
    <source>
        <dbReference type="EMBL" id="SFH59293.1"/>
    </source>
</evidence>
<dbReference type="GO" id="GO:0046872">
    <property type="term" value="F:metal ion binding"/>
    <property type="evidence" value="ECO:0007669"/>
    <property type="project" value="UniProtKB-KW"/>
</dbReference>
<evidence type="ECO:0000259" key="9">
    <source>
        <dbReference type="SMART" id="SM00790"/>
    </source>
</evidence>
<dbReference type="Gene3D" id="3.60.9.10">
    <property type="entry name" value="Aldehyde ferredoxin oxidoreductase, N-terminal domain"/>
    <property type="match status" value="1"/>
</dbReference>
<evidence type="ECO:0000313" key="11">
    <source>
        <dbReference type="Proteomes" id="UP000199287"/>
    </source>
</evidence>
<evidence type="ECO:0000256" key="6">
    <source>
        <dbReference type="ARBA" id="ARBA00023004"/>
    </source>
</evidence>
<dbReference type="SMART" id="SM00790">
    <property type="entry name" value="AFOR_N"/>
    <property type="match status" value="1"/>
</dbReference>
<feature type="domain" description="Aldehyde ferredoxin oxidoreductase N-terminal" evidence="9">
    <location>
        <begin position="1"/>
        <end position="207"/>
    </location>
</feature>
<proteinExistence type="inferred from homology"/>
<dbReference type="GO" id="GO:0016625">
    <property type="term" value="F:oxidoreductase activity, acting on the aldehyde or oxo group of donors, iron-sulfur protein as acceptor"/>
    <property type="evidence" value="ECO:0007669"/>
    <property type="project" value="InterPro"/>
</dbReference>